<keyword evidence="8 10" id="KW-0378">Hydrolase</keyword>
<dbReference type="InterPro" id="IPR036397">
    <property type="entry name" value="RNaseH_sf"/>
</dbReference>
<dbReference type="InterPro" id="IPR050092">
    <property type="entry name" value="RNase_H"/>
</dbReference>
<evidence type="ECO:0000313" key="12">
    <source>
        <dbReference type="EMBL" id="WPY00393.1"/>
    </source>
</evidence>
<dbReference type="PANTHER" id="PTHR10642:SF26">
    <property type="entry name" value="RIBONUCLEASE H1"/>
    <property type="match status" value="1"/>
</dbReference>
<feature type="binding site" evidence="10">
    <location>
        <position position="11"/>
    </location>
    <ligand>
        <name>Mg(2+)</name>
        <dbReference type="ChEBI" id="CHEBI:18420"/>
        <label>1</label>
    </ligand>
</feature>
<gene>
    <name evidence="10" type="primary">rnhA</name>
    <name evidence="12" type="ORF">Trichorick_00266</name>
</gene>
<keyword evidence="6 10" id="KW-0479">Metal-binding</keyword>
<dbReference type="RefSeq" id="WP_323738467.1">
    <property type="nucleotide sequence ID" value="NZ_CP112932.1"/>
</dbReference>
<dbReference type="NCBIfam" id="NF001236">
    <property type="entry name" value="PRK00203.1"/>
    <property type="match status" value="1"/>
</dbReference>
<dbReference type="EMBL" id="CP112932">
    <property type="protein sequence ID" value="WPY00393.1"/>
    <property type="molecule type" value="Genomic_DNA"/>
</dbReference>
<comment type="catalytic activity">
    <reaction evidence="1 10">
        <text>Endonucleolytic cleavage to 5'-phosphomonoester.</text>
        <dbReference type="EC" id="3.1.26.4"/>
    </reaction>
</comment>
<dbReference type="PROSITE" id="PS50879">
    <property type="entry name" value="RNASE_H_1"/>
    <property type="match status" value="1"/>
</dbReference>
<evidence type="ECO:0000256" key="9">
    <source>
        <dbReference type="ARBA" id="ARBA00022842"/>
    </source>
</evidence>
<dbReference type="Gene3D" id="3.30.420.10">
    <property type="entry name" value="Ribonuclease H-like superfamily/Ribonuclease H"/>
    <property type="match status" value="1"/>
</dbReference>
<comment type="subunit">
    <text evidence="3 10">Monomer.</text>
</comment>
<name>A0ABZ0UQS6_9RICK</name>
<comment type="similarity">
    <text evidence="2 10">Belongs to the RNase H family.</text>
</comment>
<evidence type="ECO:0000256" key="3">
    <source>
        <dbReference type="ARBA" id="ARBA00011245"/>
    </source>
</evidence>
<dbReference type="HAMAP" id="MF_00042">
    <property type="entry name" value="RNase_H"/>
    <property type="match status" value="1"/>
</dbReference>
<evidence type="ECO:0000256" key="7">
    <source>
        <dbReference type="ARBA" id="ARBA00022759"/>
    </source>
</evidence>
<feature type="binding site" evidence="10">
    <location>
        <position position="49"/>
    </location>
    <ligand>
        <name>Mg(2+)</name>
        <dbReference type="ChEBI" id="CHEBI:18420"/>
        <label>1</label>
    </ligand>
</feature>
<sequence length="155" mass="17795">MKANILRIYTDGACAGNPGPGGWGVMLQYGSNIKEIFGHELQTTNNRMEIKAAIEALRTLKTCTCDIEIYTDSKYVQLGITQWIHKWIKNNWCTTTNKLVKNSDLWQQLYLELGKYNNITWHWVRGHSNNIGNEIADRLANQGKEMAIRVLKCQH</sequence>
<comment type="cofactor">
    <cofactor evidence="10">
        <name>Mg(2+)</name>
        <dbReference type="ChEBI" id="CHEBI:18420"/>
    </cofactor>
    <text evidence="10">Binds 1 Mg(2+) ion per subunit. May bind a second metal ion at a regulatory site, or after substrate binding.</text>
</comment>
<feature type="domain" description="RNase H type-1" evidence="11">
    <location>
        <begin position="2"/>
        <end position="145"/>
    </location>
</feature>
<comment type="function">
    <text evidence="10">Endonuclease that specifically degrades the RNA of RNA-DNA hybrids.</text>
</comment>
<evidence type="ECO:0000256" key="2">
    <source>
        <dbReference type="ARBA" id="ARBA00005300"/>
    </source>
</evidence>
<evidence type="ECO:0000313" key="13">
    <source>
        <dbReference type="Proteomes" id="UP001326613"/>
    </source>
</evidence>
<keyword evidence="13" id="KW-1185">Reference proteome</keyword>
<keyword evidence="9 10" id="KW-0460">Magnesium</keyword>
<evidence type="ECO:0000256" key="6">
    <source>
        <dbReference type="ARBA" id="ARBA00022723"/>
    </source>
</evidence>
<dbReference type="EC" id="3.1.26.4" evidence="4 10"/>
<feature type="binding site" evidence="10">
    <location>
        <position position="11"/>
    </location>
    <ligand>
        <name>Mg(2+)</name>
        <dbReference type="ChEBI" id="CHEBI:18420"/>
        <label>2</label>
    </ligand>
</feature>
<protein>
    <recommendedName>
        <fullName evidence="4 10">Ribonuclease H</fullName>
        <shortName evidence="10">RNase H</shortName>
        <ecNumber evidence="4 10">3.1.26.4</ecNumber>
    </recommendedName>
</protein>
<evidence type="ECO:0000259" key="11">
    <source>
        <dbReference type="PROSITE" id="PS50879"/>
    </source>
</evidence>
<accession>A0ABZ0UQS6</accession>
<keyword evidence="7 10" id="KW-0255">Endonuclease</keyword>
<proteinExistence type="inferred from homology"/>
<dbReference type="CDD" id="cd09278">
    <property type="entry name" value="RNase_HI_prokaryote_like"/>
    <property type="match status" value="1"/>
</dbReference>
<dbReference type="Pfam" id="PF00075">
    <property type="entry name" value="RNase_H"/>
    <property type="match status" value="1"/>
</dbReference>
<evidence type="ECO:0000256" key="8">
    <source>
        <dbReference type="ARBA" id="ARBA00022801"/>
    </source>
</evidence>
<dbReference type="PANTHER" id="PTHR10642">
    <property type="entry name" value="RIBONUCLEASE H1"/>
    <property type="match status" value="1"/>
</dbReference>
<evidence type="ECO:0000256" key="10">
    <source>
        <dbReference type="HAMAP-Rule" id="MF_00042"/>
    </source>
</evidence>
<keyword evidence="5 10" id="KW-0540">Nuclease</keyword>
<evidence type="ECO:0000256" key="1">
    <source>
        <dbReference type="ARBA" id="ARBA00000077"/>
    </source>
</evidence>
<comment type="subcellular location">
    <subcellularLocation>
        <location evidence="10">Cytoplasm</location>
    </subcellularLocation>
</comment>
<feature type="binding site" evidence="10">
    <location>
        <position position="72"/>
    </location>
    <ligand>
        <name>Mg(2+)</name>
        <dbReference type="ChEBI" id="CHEBI:18420"/>
        <label>1</label>
    </ligand>
</feature>
<dbReference type="InterPro" id="IPR022892">
    <property type="entry name" value="RNaseHI"/>
</dbReference>
<evidence type="ECO:0000256" key="5">
    <source>
        <dbReference type="ARBA" id="ARBA00022722"/>
    </source>
</evidence>
<dbReference type="Proteomes" id="UP001326613">
    <property type="component" value="Chromosome"/>
</dbReference>
<reference evidence="12 13" key="1">
    <citation type="submission" date="2022-10" db="EMBL/GenBank/DDBJ databases">
        <title>Host association and intracellularity evolved multiple times independently in the Rickettsiales.</title>
        <authorList>
            <person name="Castelli M."/>
            <person name="Nardi T."/>
            <person name="Gammuto L."/>
            <person name="Bellinzona G."/>
            <person name="Sabaneyeva E."/>
            <person name="Potekhin A."/>
            <person name="Serra V."/>
            <person name="Petroni G."/>
            <person name="Sassera D."/>
        </authorList>
    </citation>
    <scope>NUCLEOTIDE SEQUENCE [LARGE SCALE GENOMIC DNA]</scope>
    <source>
        <strain evidence="12 13">Kr 154-4</strain>
    </source>
</reference>
<dbReference type="InterPro" id="IPR002156">
    <property type="entry name" value="RNaseH_domain"/>
</dbReference>
<evidence type="ECO:0000256" key="4">
    <source>
        <dbReference type="ARBA" id="ARBA00012180"/>
    </source>
</evidence>
<organism evidence="12 13">
    <name type="scientific">Candidatus Trichorickettsia mobilis</name>
    <dbReference type="NCBI Taxonomy" id="1346319"/>
    <lineage>
        <taxon>Bacteria</taxon>
        <taxon>Pseudomonadati</taxon>
        <taxon>Pseudomonadota</taxon>
        <taxon>Alphaproteobacteria</taxon>
        <taxon>Rickettsiales</taxon>
        <taxon>Rickettsiaceae</taxon>
        <taxon>Rickettsieae</taxon>
        <taxon>Candidatus Trichorickettsia</taxon>
    </lineage>
</organism>
<dbReference type="InterPro" id="IPR012337">
    <property type="entry name" value="RNaseH-like_sf"/>
</dbReference>
<feature type="binding site" evidence="10">
    <location>
        <position position="137"/>
    </location>
    <ligand>
        <name>Mg(2+)</name>
        <dbReference type="ChEBI" id="CHEBI:18420"/>
        <label>2</label>
    </ligand>
</feature>
<keyword evidence="10" id="KW-0963">Cytoplasm</keyword>
<dbReference type="SUPFAM" id="SSF53098">
    <property type="entry name" value="Ribonuclease H-like"/>
    <property type="match status" value="1"/>
</dbReference>